<dbReference type="AlphaFoldDB" id="A0A5B7X4C3"/>
<dbReference type="Proteomes" id="UP000309016">
    <property type="component" value="Chromosome"/>
</dbReference>
<dbReference type="EMBL" id="CP040812">
    <property type="protein sequence ID" value="QCY69915.1"/>
    <property type="molecule type" value="Genomic_DNA"/>
</dbReference>
<reference evidence="2 3" key="1">
    <citation type="submission" date="2019-06" db="EMBL/GenBank/DDBJ databases">
        <title>Complete genome sequence of Antarcticibacterium flavum KCTC 52984T from an Antarctic marine sediment.</title>
        <authorList>
            <person name="Lee Y.M."/>
            <person name="Shin S.C."/>
        </authorList>
    </citation>
    <scope>NUCLEOTIDE SEQUENCE [LARGE SCALE GENOMIC DNA]</scope>
    <source>
        <strain evidence="2 3">KCTC 52984</strain>
    </source>
</reference>
<dbReference type="OrthoDB" id="9807829at2"/>
<organism evidence="2 3">
    <name type="scientific">Antarcticibacterium flavum</name>
    <dbReference type="NCBI Taxonomy" id="2058175"/>
    <lineage>
        <taxon>Bacteria</taxon>
        <taxon>Pseudomonadati</taxon>
        <taxon>Bacteroidota</taxon>
        <taxon>Flavobacteriia</taxon>
        <taxon>Flavobacteriales</taxon>
        <taxon>Flavobacteriaceae</taxon>
        <taxon>Antarcticibacterium</taxon>
    </lineage>
</organism>
<dbReference type="GO" id="GO:0009982">
    <property type="term" value="F:pseudouridine synthase activity"/>
    <property type="evidence" value="ECO:0007669"/>
    <property type="project" value="InterPro"/>
</dbReference>
<dbReference type="GO" id="GO:0003723">
    <property type="term" value="F:RNA binding"/>
    <property type="evidence" value="ECO:0007669"/>
    <property type="project" value="InterPro"/>
</dbReference>
<dbReference type="PANTHER" id="PTHR21600:SF92">
    <property type="entry name" value="RIBOSOMAL LARGE SUBUNIT PSEUDOURIDINE SYNTHASE C"/>
    <property type="match status" value="1"/>
</dbReference>
<name>A0A5B7X4C3_9FLAO</name>
<gene>
    <name evidence="2" type="ORF">FHG64_11175</name>
</gene>
<feature type="domain" description="Pseudouridine synthase RsuA/RluA-like" evidence="1">
    <location>
        <begin position="90"/>
        <end position="227"/>
    </location>
</feature>
<dbReference type="InterPro" id="IPR050188">
    <property type="entry name" value="RluA_PseudoU_synthase"/>
</dbReference>
<protein>
    <submittedName>
        <fullName evidence="2">RluA family pseudouridine synthase</fullName>
    </submittedName>
</protein>
<sequence>MDILETHIVPAISENIRLQEYAHLVFKSLPTRTAVKKAIKREEILIDNKIAATGDWIKEGQTIFLLKQRTAFKKSFELKLEVIFEDEFMAVINKPAGIPTSGNYFRTVENALPINLSPSSQIDTLPRPMPVHRLDNPTSGMLIVAKTRGAHTNLSKDLELRKIKKTYLALVEGHFSGTAVYTNLLDEKPAETLVELLEHFEKSGKDFSLVQAYPATGRTHQIRRHLSMNGFPIVGDGDYGNPQANPALKGMYLAATGLRFEHPVMGEPVSLCLDRPLKFRKL</sequence>
<evidence type="ECO:0000313" key="2">
    <source>
        <dbReference type="EMBL" id="QCY69915.1"/>
    </source>
</evidence>
<dbReference type="CDD" id="cd02869">
    <property type="entry name" value="PseudoU_synth_RluA_like"/>
    <property type="match status" value="1"/>
</dbReference>
<accession>A0A5B7X4C3</accession>
<dbReference type="InterPro" id="IPR020103">
    <property type="entry name" value="PsdUridine_synth_cat_dom_sf"/>
</dbReference>
<dbReference type="KEGG" id="afla:FHG64_11175"/>
<dbReference type="Gene3D" id="3.30.2350.10">
    <property type="entry name" value="Pseudouridine synthase"/>
    <property type="match status" value="1"/>
</dbReference>
<dbReference type="SUPFAM" id="SSF55120">
    <property type="entry name" value="Pseudouridine synthase"/>
    <property type="match status" value="1"/>
</dbReference>
<evidence type="ECO:0000259" key="1">
    <source>
        <dbReference type="Pfam" id="PF00849"/>
    </source>
</evidence>
<dbReference type="GO" id="GO:0140098">
    <property type="term" value="F:catalytic activity, acting on RNA"/>
    <property type="evidence" value="ECO:0007669"/>
    <property type="project" value="UniProtKB-ARBA"/>
</dbReference>
<dbReference type="Pfam" id="PF00849">
    <property type="entry name" value="PseudoU_synth_2"/>
    <property type="match status" value="1"/>
</dbReference>
<proteinExistence type="predicted"/>
<dbReference type="InterPro" id="IPR006145">
    <property type="entry name" value="PsdUridine_synth_RsuA/RluA"/>
</dbReference>
<keyword evidence="3" id="KW-1185">Reference proteome</keyword>
<dbReference type="PANTHER" id="PTHR21600">
    <property type="entry name" value="MITOCHONDRIAL RNA PSEUDOURIDINE SYNTHASE"/>
    <property type="match status" value="1"/>
</dbReference>
<dbReference type="RefSeq" id="WP_139066479.1">
    <property type="nucleotide sequence ID" value="NZ_CP040812.1"/>
</dbReference>
<evidence type="ECO:0000313" key="3">
    <source>
        <dbReference type="Proteomes" id="UP000309016"/>
    </source>
</evidence>
<dbReference type="GO" id="GO:0000455">
    <property type="term" value="P:enzyme-directed rRNA pseudouridine synthesis"/>
    <property type="evidence" value="ECO:0007669"/>
    <property type="project" value="TreeGrafter"/>
</dbReference>